<keyword evidence="8" id="KW-0472">Membrane</keyword>
<reference evidence="14 35" key="3">
    <citation type="submission" date="2015-12" db="EMBL/GenBank/DDBJ databases">
        <title>Bacillus cereus Group isolate.</title>
        <authorList>
            <person name="Kovac J."/>
        </authorList>
    </citation>
    <scope>NUCLEOTIDE SEQUENCE [LARGE SCALE GENOMIC DNA]</scope>
    <source>
        <strain evidence="14 35">FSL K6-0073</strain>
    </source>
</reference>
<dbReference type="Proteomes" id="UP000309400">
    <property type="component" value="Unassembled WGS sequence"/>
</dbReference>
<dbReference type="GO" id="GO:0020037">
    <property type="term" value="F:heme binding"/>
    <property type="evidence" value="ECO:0007669"/>
    <property type="project" value="InterPro"/>
</dbReference>
<evidence type="ECO:0000313" key="16">
    <source>
        <dbReference type="EMBL" id="MDN4875761.1"/>
    </source>
</evidence>
<dbReference type="EMBL" id="NUWJ01000216">
    <property type="protein sequence ID" value="PFK11412.1"/>
    <property type="molecule type" value="Genomic_DNA"/>
</dbReference>
<name>A0A063CQP8_BACCE</name>
<reference evidence="31 48" key="11">
    <citation type="journal article" date="2019" name="Environ. Microbiol.">
        <title>An active ?-lactamase is a part of an orchestrated cell wall stress resistance network of Bacillus subtilis and related rhizosphere species.</title>
        <authorList>
            <person name="Bucher T."/>
            <person name="Keren-Paz A."/>
            <person name="Hausser J."/>
            <person name="Olender T."/>
            <person name="Cytryn E."/>
            <person name="Kolodkin-Gal I."/>
        </authorList>
    </citation>
    <scope>NUCLEOTIDE SEQUENCE [LARGE SCALE GENOMIC DNA]</scope>
    <source>
        <strain evidence="31 48">I32</strain>
    </source>
</reference>
<evidence type="ECO:0000256" key="2">
    <source>
        <dbReference type="ARBA" id="ARBA00022617"/>
    </source>
</evidence>
<evidence type="ECO:0000313" key="37">
    <source>
        <dbReference type="Proteomes" id="UP000186535"/>
    </source>
</evidence>
<dbReference type="Proteomes" id="UP000464780">
    <property type="component" value="Chromosome"/>
</dbReference>
<dbReference type="InterPro" id="IPR054780">
    <property type="entry name" value="Cytochro_C550_firm"/>
</dbReference>
<dbReference type="Proteomes" id="UP000184161">
    <property type="component" value="Unassembled WGS sequence"/>
</dbReference>
<dbReference type="Proteomes" id="UP000226257">
    <property type="component" value="Unassembled WGS sequence"/>
</dbReference>
<dbReference type="EMBL" id="CP031778">
    <property type="protein sequence ID" value="QDZ75398.1"/>
    <property type="molecule type" value="Genomic_DNA"/>
</dbReference>
<evidence type="ECO:0000256" key="3">
    <source>
        <dbReference type="ARBA" id="ARBA00022723"/>
    </source>
</evidence>
<evidence type="ECO:0000313" key="22">
    <source>
        <dbReference type="EMBL" id="PFF47960.1"/>
    </source>
</evidence>
<dbReference type="Proteomes" id="UP000477920">
    <property type="component" value="Unassembled WGS sequence"/>
</dbReference>
<reference evidence="40 42" key="7">
    <citation type="submission" date="2017-09" db="EMBL/GenBank/DDBJ databases">
        <title>Large-scale bioinformatics analysis of Bacillus genomes uncovers conserved roles of natural products in bacterial physiology.</title>
        <authorList>
            <consortium name="Agbiome Team Llc"/>
            <person name="Bleich R.M."/>
            <person name="Grubbs K.J."/>
            <person name="Santa Maria K.C."/>
            <person name="Allen S.E."/>
            <person name="Farag S."/>
            <person name="Shank E.A."/>
            <person name="Bowers A."/>
        </authorList>
    </citation>
    <scope>NUCLEOTIDE SEQUENCE [LARGE SCALE GENOMIC DNA]</scope>
    <source>
        <strain evidence="27 45">AFS040105</strain>
        <strain evidence="26 43">AFS041711</strain>
        <strain evidence="25 42">AFS049141</strain>
        <strain evidence="24 46">AFS060282</strain>
        <strain evidence="23 44">AFS083741</strain>
        <strain evidence="20 40">AFS092789</strain>
    </source>
</reference>
<evidence type="ECO:0000313" key="17">
    <source>
        <dbReference type="EMBL" id="OJS93827.1"/>
    </source>
</evidence>
<reference evidence="30 47" key="12">
    <citation type="submission" date="2019-01" db="EMBL/GenBank/DDBJ databases">
        <title>Draft genome sequence of heavy metal resistant Bacillus cereus NWUAB01.</title>
        <authorList>
            <person name="Babalola O."/>
            <person name="Aremu B.R."/>
            <person name="Ayangbenro A.S."/>
        </authorList>
    </citation>
    <scope>NUCLEOTIDE SEQUENCE [LARGE SCALE GENOMIC DNA]</scope>
    <source>
        <strain evidence="30 47">NWUAB01</strain>
    </source>
</reference>
<dbReference type="Gene3D" id="1.10.760.10">
    <property type="entry name" value="Cytochrome c-like domain"/>
    <property type="match status" value="1"/>
</dbReference>
<dbReference type="EMBL" id="NULI01000103">
    <property type="protein sequence ID" value="PGS77835.1"/>
    <property type="molecule type" value="Genomic_DNA"/>
</dbReference>
<evidence type="ECO:0000313" key="29">
    <source>
        <dbReference type="EMBL" id="QHV44750.1"/>
    </source>
</evidence>
<evidence type="ECO:0000313" key="19">
    <source>
        <dbReference type="EMBL" id="OOR76205.1"/>
    </source>
</evidence>
<protein>
    <submittedName>
        <fullName evidence="10 13 28">Cytochrome C</fullName>
    </submittedName>
</protein>
<dbReference type="Proteomes" id="UP000219922">
    <property type="component" value="Unassembled WGS sequence"/>
</dbReference>
<keyword evidence="8" id="KW-1133">Transmembrane helix</keyword>
<evidence type="ECO:0000313" key="38">
    <source>
        <dbReference type="Proteomes" id="UP000190641"/>
    </source>
</evidence>
<evidence type="ECO:0000313" key="34">
    <source>
        <dbReference type="Proteomes" id="UP000036243"/>
    </source>
</evidence>
<evidence type="ECO:0000256" key="6">
    <source>
        <dbReference type="PIRSR" id="PIRSR000025-1"/>
    </source>
</evidence>
<dbReference type="InterPro" id="IPR009056">
    <property type="entry name" value="Cyt_c-like_dom"/>
</dbReference>
<evidence type="ECO:0000313" key="32">
    <source>
        <dbReference type="EMBL" id="TNC02052.1"/>
    </source>
</evidence>
<evidence type="ECO:0000313" key="21">
    <source>
        <dbReference type="EMBL" id="PFD23654.1"/>
    </source>
</evidence>
<dbReference type="Proteomes" id="UP000190641">
    <property type="component" value="Unassembled WGS sequence"/>
</dbReference>
<evidence type="ECO:0000313" key="14">
    <source>
        <dbReference type="EMBL" id="KXY47932.1"/>
    </source>
</evidence>
<evidence type="ECO:0000313" key="24">
    <source>
        <dbReference type="EMBL" id="PFV04781.1"/>
    </source>
</evidence>
<dbReference type="EMBL" id="CP028009">
    <property type="protein sequence ID" value="QHV44750.1"/>
    <property type="molecule type" value="Genomic_DNA"/>
</dbReference>
<reference evidence="39 41" key="8">
    <citation type="submission" date="2017-09" db="EMBL/GenBank/DDBJ databases">
        <title>Large-scale bioinformatics analysis of Bacillus genomes uncovers conserved roles of natural products in bacterial physiology.</title>
        <authorList>
            <consortium name="Agbiome Team Llc"/>
            <person name="Bleich R.M."/>
            <person name="Kirk G.J."/>
            <person name="Santa Maria K.C."/>
            <person name="Allen S.E."/>
            <person name="Farag S."/>
            <person name="Shank E.A."/>
            <person name="Bowers A."/>
        </authorList>
    </citation>
    <scope>NUCLEOTIDE SEQUENCE [LARGE SCALE GENOMIC DNA]</scope>
    <source>
        <strain evidence="22 41">AFS020204</strain>
        <strain evidence="21 39">AFS024404</strain>
    </source>
</reference>
<dbReference type="EMBL" id="WBPB01000005">
    <property type="protein sequence ID" value="KAB2501370.1"/>
    <property type="molecule type" value="Genomic_DNA"/>
</dbReference>
<evidence type="ECO:0000256" key="7">
    <source>
        <dbReference type="PIRSR" id="PIRSR000025-2"/>
    </source>
</evidence>
<evidence type="ECO:0000313" key="47">
    <source>
        <dbReference type="Proteomes" id="UP000253597"/>
    </source>
</evidence>
<dbReference type="Proteomes" id="UP000321735">
    <property type="component" value="Chromosome"/>
</dbReference>
<evidence type="ECO:0000313" key="23">
    <source>
        <dbReference type="EMBL" id="PFK11412.1"/>
    </source>
</evidence>
<dbReference type="EMBL" id="NUIQ01000156">
    <property type="protein sequence ID" value="PGO73473.1"/>
    <property type="molecule type" value="Genomic_DNA"/>
</dbReference>
<dbReference type="PANTHER" id="PTHR37823">
    <property type="entry name" value="CYTOCHROME C-553-LIKE"/>
    <property type="match status" value="1"/>
</dbReference>
<evidence type="ECO:0000313" key="10">
    <source>
        <dbReference type="EMBL" id="KAB2398517.1"/>
    </source>
</evidence>
<evidence type="ECO:0000256" key="1">
    <source>
        <dbReference type="ARBA" id="ARBA00022448"/>
    </source>
</evidence>
<dbReference type="EMBL" id="VDDR01000002">
    <property type="protein sequence ID" value="TNC02052.1"/>
    <property type="molecule type" value="Genomic_DNA"/>
</dbReference>
<dbReference type="PROSITE" id="PS51007">
    <property type="entry name" value="CYTC"/>
    <property type="match status" value="1"/>
</dbReference>
<evidence type="ECO:0000313" key="30">
    <source>
        <dbReference type="EMBL" id="RWQ71554.1"/>
    </source>
</evidence>
<dbReference type="GeneID" id="301196243"/>
<feature type="domain" description="Cytochrome c" evidence="9">
    <location>
        <begin position="45"/>
        <end position="118"/>
    </location>
</feature>
<feature type="binding site" description="covalent" evidence="6">
    <location>
        <position position="58"/>
    </location>
    <ligand>
        <name>heme c</name>
        <dbReference type="ChEBI" id="CHEBI:61717"/>
    </ligand>
</feature>
<dbReference type="AlphaFoldDB" id="A0A063CQP8"/>
<dbReference type="GO" id="GO:0005506">
    <property type="term" value="F:iron ion binding"/>
    <property type="evidence" value="ECO:0007669"/>
    <property type="project" value="InterPro"/>
</dbReference>
<reference evidence="28 50" key="10">
    <citation type="journal article" date="2019" name="Ecotoxicol. Environ. Saf.">
        <title>Microbial characterization of heavy metal resistant bacterial strains isolated from an electroplating wastewater treatment plant.</title>
        <authorList>
            <person name="Cai X."/>
            <person name="Zheng X."/>
            <person name="Zhang D."/>
            <person name="Iqbal W."/>
            <person name="Liu C."/>
            <person name="Yang B."/>
            <person name="Zhao X."/>
            <person name="Lu X."/>
            <person name="Mao Y."/>
        </authorList>
    </citation>
    <scope>NUCLEOTIDE SEQUENCE [LARGE SCALE GENOMIC DNA]</scope>
    <source>
        <strain evidence="28 50">Co1-1</strain>
    </source>
</reference>
<dbReference type="Proteomes" id="UP001197806">
    <property type="component" value="Unassembled WGS sequence"/>
</dbReference>
<dbReference type="FunFam" id="1.10.760.10:FF:000006">
    <property type="entry name" value="Cytochrome C"/>
    <property type="match status" value="1"/>
</dbReference>
<reference evidence="18 37" key="5">
    <citation type="submission" date="2016-11" db="EMBL/GenBank/DDBJ databases">
        <title>Identification of Bacillus cereus isolated from egg-white.</title>
        <authorList>
            <person name="Soni A."/>
            <person name="Oey I."/>
            <person name="Silcock P."/>
            <person name="Bremer P."/>
        </authorList>
    </citation>
    <scope>NUCLEOTIDE SEQUENCE [LARGE SCALE GENOMIC DNA]</scope>
    <source>
        <strain evidence="18 37">NZAS03</strain>
    </source>
</reference>
<evidence type="ECO:0000313" key="43">
    <source>
        <dbReference type="Proteomes" id="UP000224203"/>
    </source>
</evidence>
<dbReference type="Proteomes" id="UP000036243">
    <property type="component" value="Unassembled WGS sequence"/>
</dbReference>
<dbReference type="InterPro" id="IPR012218">
    <property type="entry name" value="Cyt_c_BACSU-c550-type"/>
</dbReference>
<evidence type="ECO:0000313" key="12">
    <source>
        <dbReference type="EMBL" id="KLA24781.1"/>
    </source>
</evidence>
<dbReference type="Proteomes" id="UP000220210">
    <property type="component" value="Unassembled WGS sequence"/>
</dbReference>
<evidence type="ECO:0000313" key="36">
    <source>
        <dbReference type="Proteomes" id="UP000184161"/>
    </source>
</evidence>
<evidence type="ECO:0000313" key="51">
    <source>
        <dbReference type="Proteomes" id="UP000464780"/>
    </source>
</evidence>
<evidence type="ECO:0000256" key="5">
    <source>
        <dbReference type="ARBA" id="ARBA00023004"/>
    </source>
</evidence>
<evidence type="ECO:0000313" key="20">
    <source>
        <dbReference type="EMBL" id="PDZ99966.1"/>
    </source>
</evidence>
<evidence type="ECO:0000256" key="4">
    <source>
        <dbReference type="ARBA" id="ARBA00022982"/>
    </source>
</evidence>
<evidence type="ECO:0000313" key="28">
    <source>
        <dbReference type="EMBL" id="QDZ75398.1"/>
    </source>
</evidence>
<evidence type="ECO:0000313" key="15">
    <source>
        <dbReference type="EMBL" id="MBY0036497.1"/>
    </source>
</evidence>
<evidence type="ECO:0000313" key="27">
    <source>
        <dbReference type="EMBL" id="PGU05877.1"/>
    </source>
</evidence>
<evidence type="ECO:0000313" key="44">
    <source>
        <dbReference type="Proteomes" id="UP000224413"/>
    </source>
</evidence>
<dbReference type="GO" id="GO:0009055">
    <property type="term" value="F:electron transfer activity"/>
    <property type="evidence" value="ECO:0007669"/>
    <property type="project" value="InterPro"/>
</dbReference>
<reference evidence="19 38" key="6">
    <citation type="submission" date="2017-01" db="EMBL/GenBank/DDBJ databases">
        <title>Bacillus cereus isolates.</title>
        <authorList>
            <person name="Beno S.M."/>
        </authorList>
    </citation>
    <scope>NUCLEOTIDE SEQUENCE [LARGE SCALE GENOMIC DNA]</scope>
    <source>
        <strain evidence="19 38">FSL K6-1030</strain>
    </source>
</reference>
<feature type="binding site" description="axial binding residue" evidence="7">
    <location>
        <position position="62"/>
    </location>
    <ligand>
        <name>heme c</name>
        <dbReference type="ChEBI" id="CHEBI:61717"/>
    </ligand>
    <ligandPart>
        <name>Fe</name>
        <dbReference type="ChEBI" id="CHEBI:18248"/>
    </ligandPart>
</feature>
<evidence type="ECO:0000313" key="13">
    <source>
        <dbReference type="EMBL" id="KMP14201.1"/>
    </source>
</evidence>
<evidence type="ECO:0000313" key="39">
    <source>
        <dbReference type="Proteomes" id="UP000219743"/>
    </source>
</evidence>
<reference evidence="13 34" key="1">
    <citation type="submission" date="2015-02" db="EMBL/GenBank/DDBJ databases">
        <title>Evolution of B. cereus sensu lato: Distribution, horizontal transfer and duplication of chromosomal virulence genes.</title>
        <authorList>
            <person name="Boehm M.-E."/>
            <person name="Huptas C."/>
            <person name="Krey V.M."/>
            <person name="Scherer S."/>
        </authorList>
    </citation>
    <scope>NUCLEOTIDE SEQUENCE [LARGE SCALE GENOMIC DNA]</scope>
    <source>
        <strain evidence="13 34">#17</strain>
    </source>
</reference>
<feature type="binding site" description="axial binding residue" evidence="7">
    <location>
        <position position="97"/>
    </location>
    <ligand>
        <name>heme c</name>
        <dbReference type="ChEBI" id="CHEBI:61717"/>
    </ligand>
    <ligandPart>
        <name>Fe</name>
        <dbReference type="ChEBI" id="CHEBI:18248"/>
    </ligandPart>
</feature>
<dbReference type="Proteomes" id="UP000224203">
    <property type="component" value="Unassembled WGS sequence"/>
</dbReference>
<evidence type="ECO:0000313" key="46">
    <source>
        <dbReference type="Proteomes" id="UP000226257"/>
    </source>
</evidence>
<feature type="transmembrane region" description="Helical" evidence="8">
    <location>
        <begin position="6"/>
        <end position="25"/>
    </location>
</feature>
<reference evidence="17 36" key="4">
    <citation type="submission" date="2016-10" db="EMBL/GenBank/DDBJ databases">
        <title>Draft Genome Sequence of one Bacillus cereus strain isolated from pooled breast milk.</title>
        <authorList>
            <person name="Woudstra C."/>
            <person name="Chamoin A."/>
            <person name="Gentil S."/>
            <person name="Rambeloson T."/>
            <person name="Delannoye S."/>
            <person name="Heinnekine J.A."/>
            <person name="Herbin S."/>
            <person name="Fach P."/>
        </authorList>
    </citation>
    <scope>NUCLEOTIDE SEQUENCE [LARGE SCALE GENOMIC DNA]</scope>
    <source>
        <strain evidence="17 36">16SBCL1279</strain>
    </source>
</reference>
<evidence type="ECO:0000313" key="45">
    <source>
        <dbReference type="Proteomes" id="UP000225766"/>
    </source>
</evidence>
<dbReference type="EMBL" id="LCYI01000050">
    <property type="protein sequence ID" value="KLA24781.1"/>
    <property type="molecule type" value="Genomic_DNA"/>
</dbReference>
<organism evidence="12 33">
    <name type="scientific">Bacillus cereus</name>
    <dbReference type="NCBI Taxonomy" id="1396"/>
    <lineage>
        <taxon>Bacteria</taxon>
        <taxon>Bacillati</taxon>
        <taxon>Bacillota</taxon>
        <taxon>Bacilli</taxon>
        <taxon>Bacillales</taxon>
        <taxon>Bacillaceae</taxon>
        <taxon>Bacillus</taxon>
        <taxon>Bacillus cereus group</taxon>
    </lineage>
</organism>
<dbReference type="InterPro" id="IPR051811">
    <property type="entry name" value="Cytochrome_c550/c551-like"/>
</dbReference>
<dbReference type="Proteomes" id="UP000219743">
    <property type="component" value="Unassembled WGS sequence"/>
</dbReference>
<evidence type="ECO:0000313" key="53">
    <source>
        <dbReference type="Proteomes" id="UP000477920"/>
    </source>
</evidence>
<evidence type="ECO:0000313" key="48">
    <source>
        <dbReference type="Proteomes" id="UP000308444"/>
    </source>
</evidence>
<evidence type="ECO:0000256" key="8">
    <source>
        <dbReference type="SAM" id="Phobius"/>
    </source>
</evidence>
<dbReference type="Proteomes" id="UP000035214">
    <property type="component" value="Unassembled WGS sequence"/>
</dbReference>
<gene>
    <name evidence="10" type="primary">cccA</name>
    <name evidence="14" type="ORF">AT268_26325</name>
    <name evidence="12" type="ORF">B4077_4777</name>
    <name evidence="18" type="ORF">BJR07_09210</name>
    <name evidence="17" type="ORF">BKK64_20980</name>
    <name evidence="19" type="ORF">BLX06_04600</name>
    <name evidence="29" type="ORF">C1N66_17070</name>
    <name evidence="21" type="ORF">CN263_07710</name>
    <name evidence="22" type="ORF">CN357_16820</name>
    <name evidence="25" type="ORF">CN980_18575</name>
    <name evidence="26" type="ORF">COC69_18410</name>
    <name evidence="27" type="ORF">COD19_06590</name>
    <name evidence="23" type="ORF">COI98_23035</name>
    <name evidence="24" type="ORF">COK98_21955</name>
    <name evidence="20" type="ORF">CON36_07280</name>
    <name evidence="28" type="ORF">D0437_20925</name>
    <name evidence="30" type="ORF">DR116_0022515</name>
    <name evidence="11" type="ORF">F8158_02380</name>
    <name evidence="10" type="ORF">F8172_06500</name>
    <name evidence="31" type="ORF">FC695_09600</name>
    <name evidence="32" type="ORF">FHG65_07325</name>
    <name evidence="15" type="ORF">H7U08_07890</name>
    <name evidence="16" type="ORF">QYM23_23380</name>
    <name evidence="13" type="ORF">TQ94_23455</name>
</gene>
<dbReference type="NCBIfam" id="NF045773">
    <property type="entry name" value="cytochro_C550"/>
    <property type="match status" value="1"/>
</dbReference>
<dbReference type="KEGG" id="bcef:BcrFT9_03372"/>
<evidence type="ECO:0000313" key="41">
    <source>
        <dbReference type="Proteomes" id="UP000220210"/>
    </source>
</evidence>
<dbReference type="Proteomes" id="UP000225766">
    <property type="component" value="Unassembled WGS sequence"/>
</dbReference>
<dbReference type="Proteomes" id="UP000308444">
    <property type="component" value="Unassembled WGS sequence"/>
</dbReference>
<feature type="binding site" description="covalent" evidence="6">
    <location>
        <position position="61"/>
    </location>
    <ligand>
        <name>heme c</name>
        <dbReference type="ChEBI" id="CHEBI:61717"/>
    </ligand>
</feature>
<evidence type="ECO:0000313" key="52">
    <source>
        <dbReference type="Proteomes" id="UP000475765"/>
    </source>
</evidence>
<keyword evidence="4" id="KW-0249">Electron transport</keyword>
<dbReference type="Proteomes" id="UP000224413">
    <property type="component" value="Unassembled WGS sequence"/>
</dbReference>
<dbReference type="OMA" id="IFQQNCA"/>
<evidence type="ECO:0000259" key="9">
    <source>
        <dbReference type="PROSITE" id="PS51007"/>
    </source>
</evidence>
<keyword evidence="3 7" id="KW-0479">Metal-binding</keyword>
<dbReference type="EMBL" id="JACLPZ010000005">
    <property type="protein sequence ID" value="MBY0036497.1"/>
    <property type="molecule type" value="Genomic_DNA"/>
</dbReference>
<dbReference type="EMBL" id="SZOH01000555">
    <property type="protein sequence ID" value="TKJ05136.1"/>
    <property type="molecule type" value="Genomic_DNA"/>
</dbReference>
<dbReference type="PATRIC" id="fig|1396.419.peg.1739"/>
<dbReference type="EMBL" id="NVMX01000007">
    <property type="protein sequence ID" value="PDZ99966.1"/>
    <property type="molecule type" value="Genomic_DNA"/>
</dbReference>
<reference evidence="52 53" key="14">
    <citation type="submission" date="2019-10" db="EMBL/GenBank/DDBJ databases">
        <title>Bacillus from the desert of Cuatro Cinegas, Coahuila.</title>
        <authorList>
            <person name="Olmedo-Alvarez G."/>
            <person name="Saldana S."/>
            <person name="Barcelo D."/>
        </authorList>
    </citation>
    <scope>NUCLEOTIDE SEQUENCE [LARGE SCALE GENOMIC DNA]</scope>
    <source>
        <strain evidence="11 53">CH101a_3T</strain>
        <strain evidence="10 52">CH417_13T</strain>
    </source>
</reference>
<dbReference type="OrthoDB" id="7933886at2"/>
<dbReference type="eggNOG" id="COG2010">
    <property type="taxonomic scope" value="Bacteria"/>
</dbReference>
<dbReference type="PIRSF" id="PIRSF000025">
    <property type="entry name" value="Cytc_Bsub_c550"/>
    <property type="match status" value="1"/>
</dbReference>
<reference evidence="12 33" key="2">
    <citation type="submission" date="2015-04" db="EMBL/GenBank/DDBJ databases">
        <title>Draft Genome Sequences of Eight Spore-Forming Food Isolates of Bacillus cereus Genome sequencing.</title>
        <authorList>
            <person name="Krawcyk A.O."/>
            <person name="de Jong A."/>
            <person name="Eijlander R.T."/>
            <person name="Berendsen E.M."/>
            <person name="Holsappel S."/>
            <person name="Wells-Bennik M."/>
            <person name="Kuipers O.P."/>
        </authorList>
    </citation>
    <scope>NUCLEOTIDE SEQUENCE [LARGE SCALE GENOMIC DNA]</scope>
    <source>
        <strain evidence="12 33">B4077</strain>
    </source>
</reference>
<evidence type="ECO:0000313" key="50">
    <source>
        <dbReference type="Proteomes" id="UP000321735"/>
    </source>
</evidence>
<evidence type="ECO:0000313" key="11">
    <source>
        <dbReference type="EMBL" id="KAB2501370.1"/>
    </source>
</evidence>
<dbReference type="EMBL" id="NTRC01000005">
    <property type="protein sequence ID" value="PFD23654.1"/>
    <property type="molecule type" value="Genomic_DNA"/>
</dbReference>
<dbReference type="EMBL" id="NUMG01000004">
    <property type="protein sequence ID" value="PGU05877.1"/>
    <property type="molecule type" value="Genomic_DNA"/>
</dbReference>
<dbReference type="GO" id="GO:0016020">
    <property type="term" value="C:membrane"/>
    <property type="evidence" value="ECO:0007669"/>
    <property type="project" value="InterPro"/>
</dbReference>
<dbReference type="Proteomes" id="UP000223834">
    <property type="component" value="Unassembled WGS sequence"/>
</dbReference>
<reference evidence="16" key="16">
    <citation type="submission" date="2023-07" db="EMBL/GenBank/DDBJ databases">
        <title>Complete genome sequence of Bacillus cereus SRCM126073 isolated from soil.</title>
        <authorList>
            <person name="Yang H.-G."/>
            <person name="Ryu M.-S."/>
            <person name="Ha G.-S."/>
            <person name="Yang H.-J."/>
            <person name="Jeong D.-Y."/>
        </authorList>
    </citation>
    <scope>NUCLEOTIDE SEQUENCE</scope>
    <source>
        <strain evidence="16">SRCM126073</strain>
    </source>
</reference>
<evidence type="ECO:0000313" key="26">
    <source>
        <dbReference type="EMBL" id="PGS77835.1"/>
    </source>
</evidence>
<comment type="PTM">
    <text evidence="6">Binds 1 heme c group covalently per subunit.</text>
</comment>
<keyword evidence="8" id="KW-0812">Transmembrane</keyword>
<evidence type="ECO:0000313" key="40">
    <source>
        <dbReference type="Proteomes" id="UP000219922"/>
    </source>
</evidence>
<dbReference type="EMBL" id="NTSO01000010">
    <property type="protein sequence ID" value="PFF47960.1"/>
    <property type="molecule type" value="Genomic_DNA"/>
</dbReference>
<reference evidence="29 51" key="9">
    <citation type="submission" date="2018-03" db="EMBL/GenBank/DDBJ databases">
        <title>The complete genome of bacterial strain SGAir0260.</title>
        <authorList>
            <person name="Schuster S.C."/>
        </authorList>
    </citation>
    <scope>NUCLEOTIDE SEQUENCE [LARGE SCALE GENOMIC DNA]</scope>
    <source>
        <strain evidence="29 51">SGAir0260</strain>
    </source>
</reference>
<evidence type="ECO:0000313" key="42">
    <source>
        <dbReference type="Proteomes" id="UP000223834"/>
    </source>
</evidence>
<dbReference type="EMBL" id="WBPP01000008">
    <property type="protein sequence ID" value="KAB2398517.1"/>
    <property type="molecule type" value="Genomic_DNA"/>
</dbReference>
<dbReference type="EMBL" id="JAUIQW010000001">
    <property type="protein sequence ID" value="MDN4875761.1"/>
    <property type="molecule type" value="Genomic_DNA"/>
</dbReference>
<dbReference type="EMBL" id="NVDQ01000031">
    <property type="protein sequence ID" value="PFV04781.1"/>
    <property type="molecule type" value="Genomic_DNA"/>
</dbReference>
<dbReference type="EMBL" id="MPON01000001">
    <property type="protein sequence ID" value="OKA42074.1"/>
    <property type="molecule type" value="Genomic_DNA"/>
</dbReference>
<dbReference type="GeneID" id="99620557"/>
<dbReference type="EMBL" id="MUAU01000008">
    <property type="protein sequence ID" value="OOR76205.1"/>
    <property type="molecule type" value="Genomic_DNA"/>
</dbReference>
<evidence type="ECO:0000313" key="49">
    <source>
        <dbReference type="Proteomes" id="UP000309400"/>
    </source>
</evidence>
<evidence type="ECO:0000313" key="18">
    <source>
        <dbReference type="EMBL" id="OKA42074.1"/>
    </source>
</evidence>
<evidence type="ECO:0000313" key="31">
    <source>
        <dbReference type="EMBL" id="TKJ05136.1"/>
    </source>
</evidence>
<sequence>MKRNPLIPFALIAALGIIVMFVFSFQGLNKSKELADAKNGGKPAQTASKPEDIVKQSCTSCHGDQLQGAVGPNLQKIGGKLSKDEIKEILSKGKGNMPANIVPADQAAKVADWLSKKK</sequence>
<dbReference type="Proteomes" id="UP000075476">
    <property type="component" value="Unassembled WGS sequence"/>
</dbReference>
<keyword evidence="5 7" id="KW-0408">Iron</keyword>
<dbReference type="EMBL" id="QNGD03000012">
    <property type="protein sequence ID" value="RWQ71554.1"/>
    <property type="molecule type" value="Genomic_DNA"/>
</dbReference>
<dbReference type="EMBL" id="MLYK01000051">
    <property type="protein sequence ID" value="OJS93827.1"/>
    <property type="molecule type" value="Genomic_DNA"/>
</dbReference>
<evidence type="ECO:0000313" key="35">
    <source>
        <dbReference type="Proteomes" id="UP000075476"/>
    </source>
</evidence>
<dbReference type="EMBL" id="JYFW01000039">
    <property type="protein sequence ID" value="KMP14201.1"/>
    <property type="molecule type" value="Genomic_DNA"/>
</dbReference>
<reference evidence="15" key="15">
    <citation type="submission" date="2020-08" db="EMBL/GenBank/DDBJ databases">
        <title>Fungal Genomes of the International Space Station.</title>
        <authorList>
            <person name="Seuylemezian A."/>
            <person name="Singh N.K."/>
            <person name="Wood J."/>
            <person name="Venkateswaran K."/>
        </authorList>
    </citation>
    <scope>NUCLEOTIDE SEQUENCE</scope>
    <source>
        <strain evidence="15">I2-B2</strain>
    </source>
</reference>
<dbReference type="EMBL" id="LOMO01000024">
    <property type="protein sequence ID" value="KXY47932.1"/>
    <property type="molecule type" value="Genomic_DNA"/>
</dbReference>
<dbReference type="RefSeq" id="WP_000828141.1">
    <property type="nucleotide sequence ID" value="NZ_AP022946.1"/>
</dbReference>
<dbReference type="InterPro" id="IPR036909">
    <property type="entry name" value="Cyt_c-like_dom_sf"/>
</dbReference>
<dbReference type="PANTHER" id="PTHR37823:SF2">
    <property type="entry name" value="CYTOCHROME C-550"/>
    <property type="match status" value="1"/>
</dbReference>
<reference evidence="32 49" key="13">
    <citation type="submission" date="2019-06" db="EMBL/GenBank/DDBJ databases">
        <title>Biocontrol Bacillus strains from Vietnam.</title>
        <authorList>
            <person name="Borriss R."/>
            <person name="Lasch P."/>
            <person name="Thanh Tam L.T."/>
        </authorList>
    </citation>
    <scope>NUCLEOTIDE SEQUENCE [LARGE SCALE GENOMIC DNA]</scope>
    <source>
        <strain evidence="32 49">A8</strain>
    </source>
</reference>
<keyword evidence="2 6" id="KW-0349">Heme</keyword>
<dbReference type="Pfam" id="PF13442">
    <property type="entry name" value="Cytochrome_CBB3"/>
    <property type="match status" value="1"/>
</dbReference>
<dbReference type="Proteomes" id="UP000186535">
    <property type="component" value="Unassembled WGS sequence"/>
</dbReference>
<dbReference type="SUPFAM" id="SSF46626">
    <property type="entry name" value="Cytochrome c"/>
    <property type="match status" value="1"/>
</dbReference>
<keyword evidence="1" id="KW-0813">Transport</keyword>
<dbReference type="Proteomes" id="UP000253597">
    <property type="component" value="Unassembled WGS sequence"/>
</dbReference>
<evidence type="ECO:0000313" key="25">
    <source>
        <dbReference type="EMBL" id="PGO73473.1"/>
    </source>
</evidence>
<evidence type="ECO:0000313" key="33">
    <source>
        <dbReference type="Proteomes" id="UP000035214"/>
    </source>
</evidence>
<dbReference type="Proteomes" id="UP001175137">
    <property type="component" value="Unassembled WGS sequence"/>
</dbReference>
<accession>A0A063CQP8</accession>
<dbReference type="Proteomes" id="UP000475765">
    <property type="component" value="Unassembled WGS sequence"/>
</dbReference>
<proteinExistence type="predicted"/>